<dbReference type="InterPro" id="IPR016186">
    <property type="entry name" value="C-type_lectin-like/link_sf"/>
</dbReference>
<dbReference type="Gene3D" id="3.10.100.10">
    <property type="entry name" value="Mannose-Binding Protein A, subunit A"/>
    <property type="match status" value="1"/>
</dbReference>
<dbReference type="Pfam" id="PF00059">
    <property type="entry name" value="Lectin_C"/>
    <property type="match status" value="1"/>
</dbReference>
<evidence type="ECO:0000313" key="4">
    <source>
        <dbReference type="EMBL" id="CAB3373180.1"/>
    </source>
</evidence>
<gene>
    <name evidence="4" type="ORF">CLODIP_2_CD11034</name>
</gene>
<organism evidence="4 5">
    <name type="scientific">Cloeon dipterum</name>
    <dbReference type="NCBI Taxonomy" id="197152"/>
    <lineage>
        <taxon>Eukaryota</taxon>
        <taxon>Metazoa</taxon>
        <taxon>Ecdysozoa</taxon>
        <taxon>Arthropoda</taxon>
        <taxon>Hexapoda</taxon>
        <taxon>Insecta</taxon>
        <taxon>Pterygota</taxon>
        <taxon>Palaeoptera</taxon>
        <taxon>Ephemeroptera</taxon>
        <taxon>Pisciforma</taxon>
        <taxon>Baetidae</taxon>
        <taxon>Cloeon</taxon>
    </lineage>
</organism>
<feature type="domain" description="C-type lectin" evidence="3">
    <location>
        <begin position="31"/>
        <end position="148"/>
    </location>
</feature>
<proteinExistence type="predicted"/>
<dbReference type="InterPro" id="IPR016187">
    <property type="entry name" value="CTDL_fold"/>
</dbReference>
<evidence type="ECO:0000256" key="2">
    <source>
        <dbReference type="SAM" id="SignalP"/>
    </source>
</evidence>
<dbReference type="InterPro" id="IPR018378">
    <property type="entry name" value="C-type_lectin_CS"/>
</dbReference>
<evidence type="ECO:0000259" key="3">
    <source>
        <dbReference type="PROSITE" id="PS50041"/>
    </source>
</evidence>
<protein>
    <recommendedName>
        <fullName evidence="3">C-type lectin domain-containing protein</fullName>
    </recommendedName>
</protein>
<dbReference type="SMART" id="SM00034">
    <property type="entry name" value="CLECT"/>
    <property type="match status" value="1"/>
</dbReference>
<feature type="chain" id="PRO_5035828791" description="C-type lectin domain-containing protein" evidence="2">
    <location>
        <begin position="23"/>
        <end position="154"/>
    </location>
</feature>
<dbReference type="Proteomes" id="UP000494165">
    <property type="component" value="Unassembled WGS sequence"/>
</dbReference>
<evidence type="ECO:0000313" key="5">
    <source>
        <dbReference type="Proteomes" id="UP000494165"/>
    </source>
</evidence>
<feature type="signal peptide" evidence="2">
    <location>
        <begin position="1"/>
        <end position="22"/>
    </location>
</feature>
<dbReference type="OrthoDB" id="7747825at2759"/>
<evidence type="ECO:0000256" key="1">
    <source>
        <dbReference type="ARBA" id="ARBA00023157"/>
    </source>
</evidence>
<dbReference type="PROSITE" id="PS50041">
    <property type="entry name" value="C_TYPE_LECTIN_2"/>
    <property type="match status" value="1"/>
</dbReference>
<dbReference type="InterPro" id="IPR001304">
    <property type="entry name" value="C-type_lectin-like"/>
</dbReference>
<comment type="caution">
    <text evidence="4">The sequence shown here is derived from an EMBL/GenBank/DDBJ whole genome shotgun (WGS) entry which is preliminary data.</text>
</comment>
<reference evidence="4 5" key="1">
    <citation type="submission" date="2020-04" db="EMBL/GenBank/DDBJ databases">
        <authorList>
            <person name="Alioto T."/>
            <person name="Alioto T."/>
            <person name="Gomez Garrido J."/>
        </authorList>
    </citation>
    <scope>NUCLEOTIDE SEQUENCE [LARGE SCALE GENOMIC DNA]</scope>
</reference>
<keyword evidence="2" id="KW-0732">Signal</keyword>
<dbReference type="AlphaFoldDB" id="A0A8S1CT89"/>
<dbReference type="CDD" id="cd00037">
    <property type="entry name" value="CLECT"/>
    <property type="match status" value="1"/>
</dbReference>
<dbReference type="PROSITE" id="PS00615">
    <property type="entry name" value="C_TYPE_LECTIN_1"/>
    <property type="match status" value="1"/>
</dbReference>
<accession>A0A8S1CT89</accession>
<dbReference type="SUPFAM" id="SSF56436">
    <property type="entry name" value="C-type lectin-like"/>
    <property type="match status" value="1"/>
</dbReference>
<keyword evidence="1" id="KW-1015">Disulfide bond</keyword>
<sequence length="154" mass="16676">MAGLLSTISLFAIVLLAASANAGGITGLLSPTNRTYTVISNELLNWIGANTFCELRGLELAHNITDDAEFNYVNGLLNGASLTSSVVWVGGTEIATEGNYYWTKSGERIEINKWDPGQLPDVNNRCLAMRKGYWYRGSCDTEASFVCMSPQPTG</sequence>
<keyword evidence="5" id="KW-1185">Reference proteome</keyword>
<dbReference type="EMBL" id="CADEPI010000082">
    <property type="protein sequence ID" value="CAB3373180.1"/>
    <property type="molecule type" value="Genomic_DNA"/>
</dbReference>
<name>A0A8S1CT89_9INSE</name>